<dbReference type="EMBL" id="JACNIG010000205">
    <property type="protein sequence ID" value="MBC8432098.1"/>
    <property type="molecule type" value="Genomic_DNA"/>
</dbReference>
<dbReference type="AlphaFoldDB" id="A0A8J6TQC6"/>
<name>A0A8J6TQC6_9BACT</name>
<proteinExistence type="predicted"/>
<sequence length="61" mass="6825">MTNYLKATGIEVGLLINFAEASKSNSEYLLPALAGLQRRCDSKARSSPAIRYTIREIRLPR</sequence>
<evidence type="ECO:0008006" key="3">
    <source>
        <dbReference type="Google" id="ProtNLM"/>
    </source>
</evidence>
<accession>A0A8J6TQC6</accession>
<protein>
    <recommendedName>
        <fullName evidence="3">GxxExxY protein</fullName>
    </recommendedName>
</protein>
<evidence type="ECO:0000313" key="2">
    <source>
        <dbReference type="Proteomes" id="UP000605201"/>
    </source>
</evidence>
<evidence type="ECO:0000313" key="1">
    <source>
        <dbReference type="EMBL" id="MBC8432098.1"/>
    </source>
</evidence>
<comment type="caution">
    <text evidence="1">The sequence shown here is derived from an EMBL/GenBank/DDBJ whole genome shotgun (WGS) entry which is preliminary data.</text>
</comment>
<reference evidence="1 2" key="1">
    <citation type="submission" date="2020-08" db="EMBL/GenBank/DDBJ databases">
        <title>Bridging the membrane lipid divide: bacteria of the FCB group superphylum have the potential to synthesize archaeal ether lipids.</title>
        <authorList>
            <person name="Villanueva L."/>
            <person name="Von Meijenfeldt F.A.B."/>
            <person name="Westbye A.B."/>
            <person name="Yadav S."/>
            <person name="Hopmans E.C."/>
            <person name="Dutilh B.E."/>
            <person name="Sinninghe Damste J.S."/>
        </authorList>
    </citation>
    <scope>NUCLEOTIDE SEQUENCE [LARGE SCALE GENOMIC DNA]</scope>
    <source>
        <strain evidence="1">NIOZ-UU17</strain>
    </source>
</reference>
<dbReference type="Proteomes" id="UP000605201">
    <property type="component" value="Unassembled WGS sequence"/>
</dbReference>
<gene>
    <name evidence="1" type="ORF">H8D96_09270</name>
</gene>
<organism evidence="1 2">
    <name type="scientific">Candidatus Desulfatibia vada</name>
    <dbReference type="NCBI Taxonomy" id="2841696"/>
    <lineage>
        <taxon>Bacteria</taxon>
        <taxon>Pseudomonadati</taxon>
        <taxon>Thermodesulfobacteriota</taxon>
        <taxon>Desulfobacteria</taxon>
        <taxon>Desulfobacterales</taxon>
        <taxon>Desulfobacterales incertae sedis</taxon>
        <taxon>Candidatus Desulfatibia</taxon>
    </lineage>
</organism>